<keyword evidence="5" id="KW-1185">Reference proteome</keyword>
<evidence type="ECO:0000313" key="5">
    <source>
        <dbReference type="Proteomes" id="UP001490365"/>
    </source>
</evidence>
<evidence type="ECO:0000256" key="3">
    <source>
        <dbReference type="SAM" id="SignalP"/>
    </source>
</evidence>
<gene>
    <name evidence="4" type="ORF">ABT211_38580</name>
</gene>
<organism evidence="4 5">
    <name type="scientific">Streptomyces sp. 900105755</name>
    <dbReference type="NCBI Taxonomy" id="3154389"/>
    <lineage>
        <taxon>Bacteria</taxon>
        <taxon>Bacillati</taxon>
        <taxon>Actinomycetota</taxon>
        <taxon>Actinomycetes</taxon>
        <taxon>Kitasatosporales</taxon>
        <taxon>Streptomycetaceae</taxon>
        <taxon>Streptomyces</taxon>
    </lineage>
</organism>
<feature type="region of interest" description="Disordered" evidence="1">
    <location>
        <begin position="22"/>
        <end position="108"/>
    </location>
</feature>
<feature type="chain" id="PRO_5045846633" description="Gram-positive cocci surface proteins LPxTG domain-containing protein" evidence="3">
    <location>
        <begin position="27"/>
        <end position="136"/>
    </location>
</feature>
<protein>
    <recommendedName>
        <fullName evidence="6">Gram-positive cocci surface proteins LPxTG domain-containing protein</fullName>
    </recommendedName>
</protein>
<dbReference type="Proteomes" id="UP001490365">
    <property type="component" value="Unassembled WGS sequence"/>
</dbReference>
<keyword evidence="2" id="KW-0472">Membrane</keyword>
<dbReference type="RefSeq" id="WP_351961418.1">
    <property type="nucleotide sequence ID" value="NZ_JBEOZM010000028.1"/>
</dbReference>
<comment type="caution">
    <text evidence="4">The sequence shown here is derived from an EMBL/GenBank/DDBJ whole genome shotgun (WGS) entry which is preliminary data.</text>
</comment>
<sequence length="136" mass="13505">MRSARMILATTAATAALAFSAPAAQAAGSGDRDDGGDSSYSSNDSRFDPDSYKGQDDEDEGGKQDQGGKQQGGKGKDQGGSSWGDDEESDRPHGGMHTGGGALASPGVTAGGLAVLGVAGTGAYALRRRRVPGSAS</sequence>
<keyword evidence="3" id="KW-0732">Signal</keyword>
<evidence type="ECO:0008006" key="6">
    <source>
        <dbReference type="Google" id="ProtNLM"/>
    </source>
</evidence>
<reference evidence="4 5" key="1">
    <citation type="submission" date="2024-06" db="EMBL/GenBank/DDBJ databases">
        <title>The Natural Products Discovery Center: Release of the First 8490 Sequenced Strains for Exploring Actinobacteria Biosynthetic Diversity.</title>
        <authorList>
            <person name="Kalkreuter E."/>
            <person name="Kautsar S.A."/>
            <person name="Yang D."/>
            <person name="Bader C.D."/>
            <person name="Teijaro C.N."/>
            <person name="Fluegel L."/>
            <person name="Davis C.M."/>
            <person name="Simpson J.R."/>
            <person name="Lauterbach L."/>
            <person name="Steele A.D."/>
            <person name="Gui C."/>
            <person name="Meng S."/>
            <person name="Li G."/>
            <person name="Viehrig K."/>
            <person name="Ye F."/>
            <person name="Su P."/>
            <person name="Kiefer A.F."/>
            <person name="Nichols A."/>
            <person name="Cepeda A.J."/>
            <person name="Yan W."/>
            <person name="Fan B."/>
            <person name="Jiang Y."/>
            <person name="Adhikari A."/>
            <person name="Zheng C.-J."/>
            <person name="Schuster L."/>
            <person name="Cowan T.M."/>
            <person name="Smanski M.J."/>
            <person name="Chevrette M.G."/>
            <person name="De Carvalho L.P.S."/>
            <person name="Shen B."/>
        </authorList>
    </citation>
    <scope>NUCLEOTIDE SEQUENCE [LARGE SCALE GENOMIC DNA]</scope>
    <source>
        <strain evidence="4 5">NPDC001694</strain>
    </source>
</reference>
<keyword evidence="2" id="KW-1133">Transmembrane helix</keyword>
<evidence type="ECO:0000256" key="1">
    <source>
        <dbReference type="SAM" id="MobiDB-lite"/>
    </source>
</evidence>
<name>A0ABV1TU63_9ACTN</name>
<evidence type="ECO:0000256" key="2">
    <source>
        <dbReference type="SAM" id="Phobius"/>
    </source>
</evidence>
<dbReference type="EMBL" id="JBEOZM010000028">
    <property type="protein sequence ID" value="MER6273132.1"/>
    <property type="molecule type" value="Genomic_DNA"/>
</dbReference>
<evidence type="ECO:0000313" key="4">
    <source>
        <dbReference type="EMBL" id="MER6273132.1"/>
    </source>
</evidence>
<feature type="transmembrane region" description="Helical" evidence="2">
    <location>
        <begin position="103"/>
        <end position="126"/>
    </location>
</feature>
<feature type="signal peptide" evidence="3">
    <location>
        <begin position="1"/>
        <end position="26"/>
    </location>
</feature>
<accession>A0ABV1TU63</accession>
<feature type="compositionally biased region" description="Basic and acidic residues" evidence="1">
    <location>
        <begin position="45"/>
        <end position="55"/>
    </location>
</feature>
<keyword evidence="2" id="KW-0812">Transmembrane</keyword>
<proteinExistence type="predicted"/>